<dbReference type="STRING" id="1503961.SAMN05421736_101915"/>
<keyword evidence="8 10" id="KW-0594">Phospholipid biosynthesis</keyword>
<protein>
    <recommendedName>
        <fullName evidence="10">Glycerol-3-phosphate acyltransferase</fullName>
    </recommendedName>
    <alternativeName>
        <fullName evidence="10">Acyl-PO4 G3P acyltransferase</fullName>
    </alternativeName>
    <alternativeName>
        <fullName evidence="10">Acyl-phosphate--glycerol-3-phosphate acyltransferase</fullName>
    </alternativeName>
    <alternativeName>
        <fullName evidence="10">G3P acyltransferase</fullName>
        <shortName evidence="10">GPAT</shortName>
        <ecNumber evidence="10">2.3.1.275</ecNumber>
    </alternativeName>
    <alternativeName>
        <fullName evidence="10">Lysophosphatidic acid synthase</fullName>
        <shortName evidence="10">LPA synthase</shortName>
    </alternativeName>
</protein>
<dbReference type="Pfam" id="PF02660">
    <property type="entry name" value="G3P_acyltransf"/>
    <property type="match status" value="1"/>
</dbReference>
<evidence type="ECO:0000256" key="3">
    <source>
        <dbReference type="ARBA" id="ARBA00022679"/>
    </source>
</evidence>
<dbReference type="GO" id="GO:0008654">
    <property type="term" value="P:phospholipid biosynthetic process"/>
    <property type="evidence" value="ECO:0007669"/>
    <property type="project" value="UniProtKB-UniRule"/>
</dbReference>
<keyword evidence="1 10" id="KW-1003">Cell membrane</keyword>
<keyword evidence="6 10" id="KW-0443">Lipid metabolism</keyword>
<comment type="function">
    <text evidence="10">Catalyzes the transfer of an acyl group from acyl-phosphate (acyl-PO(4)) to glycerol-3-phosphate (G3P) to form lysophosphatidic acid (LPA). This enzyme utilizes acyl-phosphate as fatty acyl donor, but not acyl-CoA or acyl-ACP.</text>
</comment>
<gene>
    <name evidence="10" type="primary">plsY</name>
    <name evidence="11" type="ORF">SAMN05421736_101915</name>
</gene>
<dbReference type="InterPro" id="IPR003811">
    <property type="entry name" value="G3P_acylTferase_PlsY"/>
</dbReference>
<evidence type="ECO:0000256" key="9">
    <source>
        <dbReference type="ARBA" id="ARBA00023264"/>
    </source>
</evidence>
<comment type="similarity">
    <text evidence="10">Belongs to the PlsY family.</text>
</comment>
<dbReference type="HAMAP" id="MF_01043">
    <property type="entry name" value="PlsY"/>
    <property type="match status" value="1"/>
</dbReference>
<dbReference type="UniPathway" id="UPA00085"/>
<dbReference type="AlphaFoldDB" id="A0A1H3ISU6"/>
<comment type="subcellular location">
    <subcellularLocation>
        <location evidence="10">Cell membrane</location>
        <topology evidence="10">Multi-pass membrane protein</topology>
    </subcellularLocation>
</comment>
<evidence type="ECO:0000256" key="2">
    <source>
        <dbReference type="ARBA" id="ARBA00022516"/>
    </source>
</evidence>
<dbReference type="NCBIfam" id="TIGR00023">
    <property type="entry name" value="glycerol-3-phosphate 1-O-acyltransferase PlsY"/>
    <property type="match status" value="1"/>
</dbReference>
<keyword evidence="3 10" id="KW-0808">Transferase</keyword>
<keyword evidence="7 10" id="KW-0472">Membrane</keyword>
<evidence type="ECO:0000256" key="4">
    <source>
        <dbReference type="ARBA" id="ARBA00022692"/>
    </source>
</evidence>
<dbReference type="SMART" id="SM01207">
    <property type="entry name" value="G3P_acyltransf"/>
    <property type="match status" value="1"/>
</dbReference>
<sequence length="212" mass="22531">MVIITAYLIGSVPFALIVGKKAIGADVRNFGSGNLGATNTALVLGKKAGLLVAVGDVGKGALAAMLPSLLGLDVNPVYTGSAVILGHCFPVFASFRGGKAVAPTAGVLLSLNPLMFLSGYITFVTMIFITKYVFIGSLSIGIVLTIHSAAVGENALIGLFAIFSLLMFYLHRSNIRNFFSGMEIKITDKNIDKYREKMKQKLSQSNKIIDRP</sequence>
<reference evidence="12" key="1">
    <citation type="submission" date="2016-10" db="EMBL/GenBank/DDBJ databases">
        <authorList>
            <person name="Varghese N."/>
            <person name="Submissions S."/>
        </authorList>
    </citation>
    <scope>NUCLEOTIDE SEQUENCE [LARGE SCALE GENOMIC DNA]</scope>
    <source>
        <strain evidence="12">SP</strain>
    </source>
</reference>
<organism evidence="11 12">
    <name type="scientific">Evansella caseinilytica</name>
    <dbReference type="NCBI Taxonomy" id="1503961"/>
    <lineage>
        <taxon>Bacteria</taxon>
        <taxon>Bacillati</taxon>
        <taxon>Bacillota</taxon>
        <taxon>Bacilli</taxon>
        <taxon>Bacillales</taxon>
        <taxon>Bacillaceae</taxon>
        <taxon>Evansella</taxon>
    </lineage>
</organism>
<dbReference type="Proteomes" id="UP000198935">
    <property type="component" value="Unassembled WGS sequence"/>
</dbReference>
<feature type="transmembrane region" description="Helical" evidence="10">
    <location>
        <begin position="107"/>
        <end position="129"/>
    </location>
</feature>
<evidence type="ECO:0000256" key="6">
    <source>
        <dbReference type="ARBA" id="ARBA00023098"/>
    </source>
</evidence>
<keyword evidence="12" id="KW-1185">Reference proteome</keyword>
<dbReference type="PANTHER" id="PTHR30309">
    <property type="entry name" value="INNER MEMBRANE PROTEIN YGIH"/>
    <property type="match status" value="1"/>
</dbReference>
<feature type="transmembrane region" description="Helical" evidence="10">
    <location>
        <begin position="77"/>
        <end position="95"/>
    </location>
</feature>
<evidence type="ECO:0000313" key="12">
    <source>
        <dbReference type="Proteomes" id="UP000198935"/>
    </source>
</evidence>
<dbReference type="GO" id="GO:0043772">
    <property type="term" value="F:acyl-phosphate glycerol-3-phosphate acyltransferase activity"/>
    <property type="evidence" value="ECO:0007669"/>
    <property type="project" value="UniProtKB-UniRule"/>
</dbReference>
<evidence type="ECO:0000313" key="11">
    <source>
        <dbReference type="EMBL" id="SDY30627.1"/>
    </source>
</evidence>
<dbReference type="EC" id="2.3.1.275" evidence="10"/>
<evidence type="ECO:0000256" key="5">
    <source>
        <dbReference type="ARBA" id="ARBA00022989"/>
    </source>
</evidence>
<keyword evidence="4 10" id="KW-0812">Transmembrane</keyword>
<comment type="pathway">
    <text evidence="10">Lipid metabolism; phospholipid metabolism.</text>
</comment>
<feature type="transmembrane region" description="Helical" evidence="10">
    <location>
        <begin position="149"/>
        <end position="170"/>
    </location>
</feature>
<evidence type="ECO:0000256" key="7">
    <source>
        <dbReference type="ARBA" id="ARBA00023136"/>
    </source>
</evidence>
<keyword evidence="11" id="KW-0012">Acyltransferase</keyword>
<evidence type="ECO:0000256" key="1">
    <source>
        <dbReference type="ARBA" id="ARBA00022475"/>
    </source>
</evidence>
<comment type="subunit">
    <text evidence="10">Probably interacts with PlsX.</text>
</comment>
<proteinExistence type="inferred from homology"/>
<evidence type="ECO:0000256" key="10">
    <source>
        <dbReference type="HAMAP-Rule" id="MF_01043"/>
    </source>
</evidence>
<dbReference type="PANTHER" id="PTHR30309:SF0">
    <property type="entry name" value="GLYCEROL-3-PHOSPHATE ACYLTRANSFERASE-RELATED"/>
    <property type="match status" value="1"/>
</dbReference>
<evidence type="ECO:0000256" key="8">
    <source>
        <dbReference type="ARBA" id="ARBA00023209"/>
    </source>
</evidence>
<dbReference type="EMBL" id="FNPI01000001">
    <property type="protein sequence ID" value="SDY30627.1"/>
    <property type="molecule type" value="Genomic_DNA"/>
</dbReference>
<keyword evidence="5 10" id="KW-1133">Transmembrane helix</keyword>
<keyword evidence="9 10" id="KW-1208">Phospholipid metabolism</keyword>
<name>A0A1H3ISU6_9BACI</name>
<accession>A0A1H3ISU6</accession>
<comment type="catalytic activity">
    <reaction evidence="10">
        <text>an acyl phosphate + sn-glycerol 3-phosphate = a 1-acyl-sn-glycero-3-phosphate + phosphate</text>
        <dbReference type="Rhea" id="RHEA:34075"/>
        <dbReference type="ChEBI" id="CHEBI:43474"/>
        <dbReference type="ChEBI" id="CHEBI:57597"/>
        <dbReference type="ChEBI" id="CHEBI:57970"/>
        <dbReference type="ChEBI" id="CHEBI:59918"/>
        <dbReference type="EC" id="2.3.1.275"/>
    </reaction>
</comment>
<comment type="caution">
    <text evidence="10">Lacks conserved residue(s) required for the propagation of feature annotation.</text>
</comment>
<keyword evidence="2 10" id="KW-0444">Lipid biosynthesis</keyword>
<dbReference type="GO" id="GO:0005886">
    <property type="term" value="C:plasma membrane"/>
    <property type="evidence" value="ECO:0007669"/>
    <property type="project" value="UniProtKB-SubCell"/>
</dbReference>